<comment type="caution">
    <text evidence="2">The sequence shown here is derived from an EMBL/GenBank/DDBJ whole genome shotgun (WGS) entry which is preliminary data.</text>
</comment>
<evidence type="ECO:0000313" key="3">
    <source>
        <dbReference type="Proteomes" id="UP001346149"/>
    </source>
</evidence>
<protein>
    <submittedName>
        <fullName evidence="2">Uncharacterized protein</fullName>
    </submittedName>
</protein>
<name>A0AAN7RBS4_TRANT</name>
<feature type="region of interest" description="Disordered" evidence="1">
    <location>
        <begin position="1"/>
        <end position="20"/>
    </location>
</feature>
<proteinExistence type="predicted"/>
<gene>
    <name evidence="2" type="ORF">SAY86_023743</name>
</gene>
<accession>A0AAN7RBS4</accession>
<keyword evidence="3" id="KW-1185">Reference proteome</keyword>
<dbReference type="AlphaFoldDB" id="A0AAN7RBS4"/>
<dbReference type="Proteomes" id="UP001346149">
    <property type="component" value="Unassembled WGS sequence"/>
</dbReference>
<evidence type="ECO:0000256" key="1">
    <source>
        <dbReference type="SAM" id="MobiDB-lite"/>
    </source>
</evidence>
<dbReference type="EMBL" id="JAXQNO010000008">
    <property type="protein sequence ID" value="KAK4793308.1"/>
    <property type="molecule type" value="Genomic_DNA"/>
</dbReference>
<organism evidence="2 3">
    <name type="scientific">Trapa natans</name>
    <name type="common">Water chestnut</name>
    <dbReference type="NCBI Taxonomy" id="22666"/>
    <lineage>
        <taxon>Eukaryota</taxon>
        <taxon>Viridiplantae</taxon>
        <taxon>Streptophyta</taxon>
        <taxon>Embryophyta</taxon>
        <taxon>Tracheophyta</taxon>
        <taxon>Spermatophyta</taxon>
        <taxon>Magnoliopsida</taxon>
        <taxon>eudicotyledons</taxon>
        <taxon>Gunneridae</taxon>
        <taxon>Pentapetalae</taxon>
        <taxon>rosids</taxon>
        <taxon>malvids</taxon>
        <taxon>Myrtales</taxon>
        <taxon>Lythraceae</taxon>
        <taxon>Trapa</taxon>
    </lineage>
</organism>
<sequence length="130" mass="14616">MKAEPPLLISPPVAESDLDGQDLDQPLEISLSKTSQLPLSEEADLKAQTGIGFVEDGSITCKNINPQIYQPSNVLNWHEPPRPHPISNSLYQIKNFSTLKPELNPKHGRKDLKVAYTVNNKKEWSQEMRT</sequence>
<evidence type="ECO:0000313" key="2">
    <source>
        <dbReference type="EMBL" id="KAK4793308.1"/>
    </source>
</evidence>
<reference evidence="2 3" key="1">
    <citation type="journal article" date="2023" name="Hortic Res">
        <title>Pangenome of water caltrop reveals structural variations and asymmetric subgenome divergence after allopolyploidization.</title>
        <authorList>
            <person name="Zhang X."/>
            <person name="Chen Y."/>
            <person name="Wang L."/>
            <person name="Yuan Y."/>
            <person name="Fang M."/>
            <person name="Shi L."/>
            <person name="Lu R."/>
            <person name="Comes H.P."/>
            <person name="Ma Y."/>
            <person name="Chen Y."/>
            <person name="Huang G."/>
            <person name="Zhou Y."/>
            <person name="Zheng Z."/>
            <person name="Qiu Y."/>
        </authorList>
    </citation>
    <scope>NUCLEOTIDE SEQUENCE [LARGE SCALE GENOMIC DNA]</scope>
    <source>
        <tissue evidence="2">Mature leaves and different stages of flower and fruit</tissue>
    </source>
</reference>